<protein>
    <submittedName>
        <fullName evidence="1">Uncharacterized protein</fullName>
    </submittedName>
</protein>
<gene>
    <name evidence="1" type="ORF">E0H92_42510</name>
</gene>
<sequence>MTGAARPAMLGYFVETFLMTPTEQDRVRNLLLGFADRAGSQMTAIYMEALESQPAAIEALIEAARRGDISAVAITAADSIAAQYRRELEGTGVRLLIARDSP</sequence>
<dbReference type="Proteomes" id="UP000294225">
    <property type="component" value="Unassembled WGS sequence"/>
</dbReference>
<proteinExistence type="predicted"/>
<comment type="caution">
    <text evidence="1">The sequence shown here is derived from an EMBL/GenBank/DDBJ whole genome shotgun (WGS) entry which is preliminary data.</text>
</comment>
<evidence type="ECO:0000313" key="2">
    <source>
        <dbReference type="Proteomes" id="UP000294225"/>
    </source>
</evidence>
<name>A0A4R0IER1_9ACTN</name>
<dbReference type="EMBL" id="SJKC01000009">
    <property type="protein sequence ID" value="TCC29686.1"/>
    <property type="molecule type" value="Genomic_DNA"/>
</dbReference>
<reference evidence="1 2" key="1">
    <citation type="submission" date="2019-02" db="EMBL/GenBank/DDBJ databases">
        <title>Kribbella capetownensis sp. nov. and Kribbella speibonae sp. nov., isolated from soil.</title>
        <authorList>
            <person name="Curtis S.M."/>
            <person name="Norton I."/>
            <person name="Everest G.J."/>
            <person name="Meyers P.R."/>
        </authorList>
    </citation>
    <scope>NUCLEOTIDE SEQUENCE [LARGE SCALE GENOMIC DNA]</scope>
    <source>
        <strain evidence="1 2">YM55</strain>
    </source>
</reference>
<dbReference type="AlphaFoldDB" id="A0A4R0IER1"/>
<organism evidence="1 2">
    <name type="scientific">Kribbella speibonae</name>
    <dbReference type="NCBI Taxonomy" id="1572660"/>
    <lineage>
        <taxon>Bacteria</taxon>
        <taxon>Bacillati</taxon>
        <taxon>Actinomycetota</taxon>
        <taxon>Actinomycetes</taxon>
        <taxon>Propionibacteriales</taxon>
        <taxon>Kribbellaceae</taxon>
        <taxon>Kribbella</taxon>
    </lineage>
</organism>
<dbReference type="RefSeq" id="WP_131500290.1">
    <property type="nucleotide sequence ID" value="NZ_SJKC01000009.1"/>
</dbReference>
<evidence type="ECO:0000313" key="1">
    <source>
        <dbReference type="EMBL" id="TCC29686.1"/>
    </source>
</evidence>
<accession>A0A4R0IER1</accession>